<dbReference type="PANTHER" id="PTHR34220">
    <property type="entry name" value="SENSOR HISTIDINE KINASE YPDA"/>
    <property type="match status" value="1"/>
</dbReference>
<feature type="transmembrane region" description="Helical" evidence="1">
    <location>
        <begin position="150"/>
        <end position="168"/>
    </location>
</feature>
<dbReference type="GO" id="GO:0016301">
    <property type="term" value="F:kinase activity"/>
    <property type="evidence" value="ECO:0007669"/>
    <property type="project" value="UniProtKB-KW"/>
</dbReference>
<dbReference type="InterPro" id="IPR050640">
    <property type="entry name" value="Bact_2-comp_sensor_kinase"/>
</dbReference>
<keyword evidence="1" id="KW-1133">Transmembrane helix</keyword>
<sequence>MKQLLAFPKRLGSRLTARLPPATARLLRHALLWGLFAGFQYLVFSEWQLGALVTWGFVLTNTGAAVAGFYFFSVVVLPRWVLRGRWVLTLAGLAGIYYLWALLSFAYFSWLASRALVTADLHDYVSRVLDYGLWGGVFSWRAVSMGLSDFVVTVLPPILLRFVVFLLRSSNRSLRLERENLNLEVNFLKAQINPHFLFNTLNNLYLLVVKQDVRAPLMVEHLTHLMHYTVHESDAALVPLDREIGFLEAYLELERLRYGPKVNISYGQTGLVAGHHITPLLLFPFVENAFKHGVDSSLEESWVKIELTAADGWLYFAVRNSCSPAAPRREVGGVGLANVRKRLALHHAPADYELTISQQPETYTYAVALRLRLQPAEVAPARAASRLSPLPYS</sequence>
<gene>
    <name evidence="3" type="ORF">HW556_05815</name>
</gene>
<keyword evidence="1" id="KW-0472">Membrane</keyword>
<dbReference type="Proteomes" id="UP000626554">
    <property type="component" value="Unassembled WGS sequence"/>
</dbReference>
<dbReference type="RefSeq" id="WP_176898871.1">
    <property type="nucleotide sequence ID" value="NZ_JABKAV010000011.1"/>
</dbReference>
<accession>A0ABX2Q251</accession>
<dbReference type="EMBL" id="JABKAV010000011">
    <property type="protein sequence ID" value="NVO84390.1"/>
    <property type="molecule type" value="Genomic_DNA"/>
</dbReference>
<organism evidence="3 4">
    <name type="scientific">Hymenobacter terrestris</name>
    <dbReference type="NCBI Taxonomy" id="2748310"/>
    <lineage>
        <taxon>Bacteria</taxon>
        <taxon>Pseudomonadati</taxon>
        <taxon>Bacteroidota</taxon>
        <taxon>Cytophagia</taxon>
        <taxon>Cytophagales</taxon>
        <taxon>Hymenobacteraceae</taxon>
        <taxon>Hymenobacter</taxon>
    </lineage>
</organism>
<name>A0ABX2Q251_9BACT</name>
<dbReference type="InterPro" id="IPR010559">
    <property type="entry name" value="Sig_transdc_His_kin_internal"/>
</dbReference>
<evidence type="ECO:0000313" key="3">
    <source>
        <dbReference type="EMBL" id="NVO84390.1"/>
    </source>
</evidence>
<proteinExistence type="predicted"/>
<feature type="transmembrane region" description="Helical" evidence="1">
    <location>
        <begin position="26"/>
        <end position="43"/>
    </location>
</feature>
<evidence type="ECO:0000313" key="4">
    <source>
        <dbReference type="Proteomes" id="UP000626554"/>
    </source>
</evidence>
<keyword evidence="3" id="KW-0418">Kinase</keyword>
<protein>
    <submittedName>
        <fullName evidence="3">Histidine kinase</fullName>
    </submittedName>
</protein>
<feature type="transmembrane region" description="Helical" evidence="1">
    <location>
        <begin position="86"/>
        <end position="108"/>
    </location>
</feature>
<keyword evidence="1" id="KW-0812">Transmembrane</keyword>
<dbReference type="Pfam" id="PF06580">
    <property type="entry name" value="His_kinase"/>
    <property type="match status" value="1"/>
</dbReference>
<comment type="caution">
    <text evidence="3">The sequence shown here is derived from an EMBL/GenBank/DDBJ whole genome shotgun (WGS) entry which is preliminary data.</text>
</comment>
<evidence type="ECO:0000256" key="1">
    <source>
        <dbReference type="SAM" id="Phobius"/>
    </source>
</evidence>
<feature type="transmembrane region" description="Helical" evidence="1">
    <location>
        <begin position="55"/>
        <end position="77"/>
    </location>
</feature>
<evidence type="ECO:0000259" key="2">
    <source>
        <dbReference type="Pfam" id="PF06580"/>
    </source>
</evidence>
<dbReference type="PANTHER" id="PTHR34220:SF7">
    <property type="entry name" value="SENSOR HISTIDINE KINASE YPDA"/>
    <property type="match status" value="1"/>
</dbReference>
<dbReference type="SUPFAM" id="SSF55874">
    <property type="entry name" value="ATPase domain of HSP90 chaperone/DNA topoisomerase II/histidine kinase"/>
    <property type="match status" value="1"/>
</dbReference>
<keyword evidence="3" id="KW-0808">Transferase</keyword>
<reference evidence="3 4" key="1">
    <citation type="submission" date="2020-05" db="EMBL/GenBank/DDBJ databases">
        <title>Hymenobacter terrestris sp. nov. and Hymenobacter lapidiphilus sp. nov., isolated from regoliths in Antarctica.</title>
        <authorList>
            <person name="Sedlacek I."/>
            <person name="Pantucek R."/>
            <person name="Zeman M."/>
            <person name="Holochova P."/>
            <person name="Kralova S."/>
            <person name="Stankova E."/>
            <person name="Sedo O."/>
            <person name="Micenkova L."/>
            <person name="Svec P."/>
            <person name="Gupta V."/>
            <person name="Sood U."/>
            <person name="Korpole U.S."/>
            <person name="Lal R."/>
        </authorList>
    </citation>
    <scope>NUCLEOTIDE SEQUENCE [LARGE SCALE GENOMIC DNA]</scope>
    <source>
        <strain evidence="3 4">P5252</strain>
    </source>
</reference>
<keyword evidence="4" id="KW-1185">Reference proteome</keyword>
<dbReference type="InterPro" id="IPR036890">
    <property type="entry name" value="HATPase_C_sf"/>
</dbReference>
<dbReference type="Gene3D" id="3.30.565.10">
    <property type="entry name" value="Histidine kinase-like ATPase, C-terminal domain"/>
    <property type="match status" value="1"/>
</dbReference>
<feature type="domain" description="Signal transduction histidine kinase internal region" evidence="2">
    <location>
        <begin position="184"/>
        <end position="261"/>
    </location>
</feature>